<dbReference type="Pfam" id="PF02992">
    <property type="entry name" value="Transposase_21"/>
    <property type="match status" value="1"/>
</dbReference>
<dbReference type="Proteomes" id="UP001212997">
    <property type="component" value="Unassembled WGS sequence"/>
</dbReference>
<evidence type="ECO:0000313" key="3">
    <source>
        <dbReference type="Proteomes" id="UP001212997"/>
    </source>
</evidence>
<gene>
    <name evidence="2" type="ORF">NLI96_g11309</name>
</gene>
<dbReference type="InterPro" id="IPR004242">
    <property type="entry name" value="Transposase_21"/>
</dbReference>
<evidence type="ECO:0008006" key="4">
    <source>
        <dbReference type="Google" id="ProtNLM"/>
    </source>
</evidence>
<name>A0AAD5US04_9APHY</name>
<organism evidence="2 3">
    <name type="scientific">Meripilus lineatus</name>
    <dbReference type="NCBI Taxonomy" id="2056292"/>
    <lineage>
        <taxon>Eukaryota</taxon>
        <taxon>Fungi</taxon>
        <taxon>Dikarya</taxon>
        <taxon>Basidiomycota</taxon>
        <taxon>Agaricomycotina</taxon>
        <taxon>Agaricomycetes</taxon>
        <taxon>Polyporales</taxon>
        <taxon>Meripilaceae</taxon>
        <taxon>Meripilus</taxon>
    </lineage>
</organism>
<feature type="compositionally biased region" description="Low complexity" evidence="1">
    <location>
        <begin position="106"/>
        <end position="115"/>
    </location>
</feature>
<comment type="caution">
    <text evidence="2">The sequence shown here is derived from an EMBL/GenBank/DDBJ whole genome shotgun (WGS) entry which is preliminary data.</text>
</comment>
<evidence type="ECO:0000313" key="2">
    <source>
        <dbReference type="EMBL" id="KAJ3476217.1"/>
    </source>
</evidence>
<dbReference type="EMBL" id="JANAWD010000737">
    <property type="protein sequence ID" value="KAJ3476217.1"/>
    <property type="molecule type" value="Genomic_DNA"/>
</dbReference>
<protein>
    <recommendedName>
        <fullName evidence="4">Transposase family Tnp2 protein</fullName>
    </recommendedName>
</protein>
<feature type="region of interest" description="Disordered" evidence="1">
    <location>
        <begin position="213"/>
        <end position="234"/>
    </location>
</feature>
<reference evidence="2" key="1">
    <citation type="submission" date="2022-07" db="EMBL/GenBank/DDBJ databases">
        <title>Genome Sequence of Physisporinus lineatus.</title>
        <authorList>
            <person name="Buettner E."/>
        </authorList>
    </citation>
    <scope>NUCLEOTIDE SEQUENCE</scope>
    <source>
        <strain evidence="2">VT162</strain>
    </source>
</reference>
<dbReference type="PANTHER" id="PTHR46579:SF1">
    <property type="entry name" value="F5_8 TYPE C DOMAIN-CONTAINING PROTEIN"/>
    <property type="match status" value="1"/>
</dbReference>
<dbReference type="AlphaFoldDB" id="A0AAD5US04"/>
<accession>A0AAD5US04</accession>
<feature type="region of interest" description="Disordered" evidence="1">
    <location>
        <begin position="41"/>
        <end position="150"/>
    </location>
</feature>
<dbReference type="PANTHER" id="PTHR46579">
    <property type="entry name" value="F5/8 TYPE C DOMAIN-CONTAINING PROTEIN-RELATED"/>
    <property type="match status" value="1"/>
</dbReference>
<feature type="compositionally biased region" description="Basic and acidic residues" evidence="1">
    <location>
        <begin position="66"/>
        <end position="75"/>
    </location>
</feature>
<sequence>MPSSQSQSLVPCPCTKCHSRRRLVTRATYYRHKALRLGGIFTHSRSKKKSKPSNTPPSAAEDFIPEEPHQARLSESHSPAIYQNSDEWEDPSISIDLTESGAPCRSSSNSSLISNETPSGDANENPDMTGEPGGSEDDNMDTSESNLDDPISQICRDCEELGLEDSPTAEELQEDVDYAEPGSLAMQDIEEEESQISSEPKDIVETLASAQALPMPNPNDGLGTQPSPSSNLQTAETPIHIEDLRLSLDFIRRLKEATVANDFVSDEVRTQLSNPPQGLLDFSKHPDTLLAIKIFLTVPSRDPYEAICADIRSWSKSKKVELPSFYRIKKIIQKLTGVTSVVTHMCVNSCHAFVGDFAELENCDTCGEPRYDQIKLKQSGGKIKKPRKVFHTIPLGPVLQALWRSKASASAFSYRADRVKEMRAETKETGVNYTRVLDDIYGSQAFIDADTLKKIDPKDLILMFSIDGAQLYAHKASDVWIWIWVLLDLPPELRFKKEYVIPAAVIPGPNKPKNLDSFLFVGLHHIAALQRDGLVIWNALDNTTFTSHPWLHLGTGDGPGSAQVSGLVPHNGARGCRLRCNVIGRHKPTLPTYYPALLKPYDYNVAGCDHPDVPASSVAVCTSEDYRKGLNRLLAAKTDTEYEDLRKETGIVKPTIVLGLSKVLDAPDLFPADLMHHACLNLPELFLALWRGTLACDYNDSKSLWDWSVLKGAVWKAHGREVAATSSYLPGSFGGSPRNIAKKVSSGYKAAEFEIWFYVCGPALLYGVLPERYWRHYCKLVMGMRLAHQRSLTVEQVQLIDKLFISFYKEYELMYYQRHPGRLHFVRQSVHALLHIAAQIFRIAPPVYCAQWTMERMIGELGRLIKLHSKAFENLSERTVLRAQVSAFHGAYIGPETKTKLPRGSLTLGGGFVLLTATDEKEISLGGYHGEALRSFWELHQPPGSTTPLPMFRRWARLRLPNDQIVRSLWKEGEKALQKVRIARNIKVIVTKLYFLSPPTELSSQIQLASKIRFAEVQFFLRLEIQGVVETLALVSLYSQPNEELLQHSYGTVVSCRYQGVESLRVVPITDIISVVGMIPHPATTPANIIEPQGSFYVAEKLGLESSLLRGSNPAHYVDEE</sequence>
<keyword evidence="3" id="KW-1185">Reference proteome</keyword>
<evidence type="ECO:0000256" key="1">
    <source>
        <dbReference type="SAM" id="MobiDB-lite"/>
    </source>
</evidence>
<feature type="compositionally biased region" description="Polar residues" evidence="1">
    <location>
        <begin position="222"/>
        <end position="234"/>
    </location>
</feature>
<proteinExistence type="predicted"/>